<comment type="subunit">
    <text evidence="7">Component of the translation initiation factor 2B (eIF2B) complex which is a heterodecamer of two sets of five different subunits: alpha, beta, gamma, delta and epsilon. Subunits alpha, beta and delta comprise a regulatory subcomplex and subunits epsilon and gamma comprise a catalytic subcomplex. Within the complex, the hexameric regulatory complex resides at the center, with the two heterodimeric catalytic subcomplexes bound on opposite sides.</text>
</comment>
<dbReference type="Gene3D" id="3.90.550.10">
    <property type="entry name" value="Spore Coat Polysaccharide Biosynthesis Protein SpsA, Chain A"/>
    <property type="match status" value="1"/>
</dbReference>
<dbReference type="Pfam" id="PF00483">
    <property type="entry name" value="NTP_transferase"/>
    <property type="match status" value="1"/>
</dbReference>
<feature type="region of interest" description="Disordered" evidence="8">
    <location>
        <begin position="511"/>
        <end position="541"/>
    </location>
</feature>
<comment type="similarity">
    <text evidence="2">Belongs to the eIF-2B gamma/epsilon subunits family.</text>
</comment>
<dbReference type="AlphaFoldDB" id="A0A1Q3A842"/>
<evidence type="ECO:0000256" key="3">
    <source>
        <dbReference type="ARBA" id="ARBA00022490"/>
    </source>
</evidence>
<dbReference type="PANTHER" id="PTHR45887:SF1">
    <property type="entry name" value="TRANSLATION INITIATION FACTOR EIF-2B SUBUNIT EPSILON"/>
    <property type="match status" value="1"/>
</dbReference>
<feature type="compositionally biased region" description="Acidic residues" evidence="8">
    <location>
        <begin position="441"/>
        <end position="450"/>
    </location>
</feature>
<keyword evidence="3" id="KW-0963">Cytoplasm</keyword>
<evidence type="ECO:0000313" key="10">
    <source>
        <dbReference type="EMBL" id="GAV51837.1"/>
    </source>
</evidence>
<dbReference type="PROSITE" id="PS51363">
    <property type="entry name" value="W2"/>
    <property type="match status" value="1"/>
</dbReference>
<dbReference type="SUPFAM" id="SSF48371">
    <property type="entry name" value="ARM repeat"/>
    <property type="match status" value="1"/>
</dbReference>
<gene>
    <name evidence="10" type="ORF">ZYGR_0AF03080</name>
</gene>
<dbReference type="Proteomes" id="UP000187013">
    <property type="component" value="Unassembled WGS sequence"/>
</dbReference>
<dbReference type="GO" id="GO:0005085">
    <property type="term" value="F:guanyl-nucleotide exchange factor activity"/>
    <property type="evidence" value="ECO:0007669"/>
    <property type="project" value="InterPro"/>
</dbReference>
<comment type="caution">
    <text evidence="10">The sequence shown here is derived from an EMBL/GenBank/DDBJ whole genome shotgun (WGS) entry which is preliminary data.</text>
</comment>
<dbReference type="EMBL" id="BDGX01000032">
    <property type="protein sequence ID" value="GAV51837.1"/>
    <property type="molecule type" value="Genomic_DNA"/>
</dbReference>
<feature type="domain" description="W2" evidence="9">
    <location>
        <begin position="535"/>
        <end position="706"/>
    </location>
</feature>
<keyword evidence="4" id="KW-0396">Initiation factor</keyword>
<dbReference type="CDD" id="cd11558">
    <property type="entry name" value="W2_eIF2B_epsilon"/>
    <property type="match status" value="1"/>
</dbReference>
<dbReference type="Gene3D" id="2.160.10.10">
    <property type="entry name" value="Hexapeptide repeat proteins"/>
    <property type="match status" value="1"/>
</dbReference>
<dbReference type="InterPro" id="IPR005835">
    <property type="entry name" value="NTP_transferase_dom"/>
</dbReference>
<dbReference type="SUPFAM" id="SSF53448">
    <property type="entry name" value="Nucleotide-diphospho-sugar transferases"/>
    <property type="match status" value="1"/>
</dbReference>
<dbReference type="OrthoDB" id="424572at2759"/>
<dbReference type="InterPro" id="IPR056764">
    <property type="entry name" value="LbH_EIF2B3/5"/>
</dbReference>
<evidence type="ECO:0000256" key="2">
    <source>
        <dbReference type="ARBA" id="ARBA00007878"/>
    </source>
</evidence>
<evidence type="ECO:0000256" key="6">
    <source>
        <dbReference type="ARBA" id="ARBA00044345"/>
    </source>
</evidence>
<organism evidence="10 11">
    <name type="scientific">Zygosaccharomyces rouxii</name>
    <dbReference type="NCBI Taxonomy" id="4956"/>
    <lineage>
        <taxon>Eukaryota</taxon>
        <taxon>Fungi</taxon>
        <taxon>Dikarya</taxon>
        <taxon>Ascomycota</taxon>
        <taxon>Saccharomycotina</taxon>
        <taxon>Saccharomycetes</taxon>
        <taxon>Saccharomycetales</taxon>
        <taxon>Saccharomycetaceae</taxon>
        <taxon>Zygosaccharomyces</taxon>
    </lineage>
</organism>
<dbReference type="Gene3D" id="1.25.40.180">
    <property type="match status" value="1"/>
</dbReference>
<evidence type="ECO:0000256" key="4">
    <source>
        <dbReference type="ARBA" id="ARBA00022540"/>
    </source>
</evidence>
<dbReference type="SMART" id="SM00515">
    <property type="entry name" value="eIF5C"/>
    <property type="match status" value="1"/>
</dbReference>
<accession>A0A1Q3A842</accession>
<evidence type="ECO:0000256" key="7">
    <source>
        <dbReference type="ARBA" id="ARBA00046432"/>
    </source>
</evidence>
<dbReference type="PANTHER" id="PTHR45887">
    <property type="entry name" value="TRANSLATION INITIATION FACTOR EIF-2B SUBUNIT EPSILON"/>
    <property type="match status" value="1"/>
</dbReference>
<dbReference type="Pfam" id="PF02020">
    <property type="entry name" value="W2"/>
    <property type="match status" value="1"/>
</dbReference>
<evidence type="ECO:0000256" key="1">
    <source>
        <dbReference type="ARBA" id="ARBA00004514"/>
    </source>
</evidence>
<dbReference type="GO" id="GO:0031369">
    <property type="term" value="F:translation initiation factor binding"/>
    <property type="evidence" value="ECO:0007669"/>
    <property type="project" value="InterPro"/>
</dbReference>
<dbReference type="Pfam" id="PF25084">
    <property type="entry name" value="LbH_EIF2B"/>
    <property type="match status" value="1"/>
</dbReference>
<dbReference type="InterPro" id="IPR003307">
    <property type="entry name" value="W2_domain"/>
</dbReference>
<evidence type="ECO:0000313" key="11">
    <source>
        <dbReference type="Proteomes" id="UP000187013"/>
    </source>
</evidence>
<dbReference type="InterPro" id="IPR035543">
    <property type="entry name" value="eIF-2B_epsilon_N"/>
</dbReference>
<comment type="subcellular location">
    <subcellularLocation>
        <location evidence="1">Cytoplasm</location>
        <location evidence="1">Cytosol</location>
    </subcellularLocation>
</comment>
<dbReference type="GO" id="GO:0005829">
    <property type="term" value="C:cytosol"/>
    <property type="evidence" value="ECO:0007669"/>
    <property type="project" value="UniProtKB-SubCell"/>
</dbReference>
<dbReference type="InterPro" id="IPR016024">
    <property type="entry name" value="ARM-type_fold"/>
</dbReference>
<name>A0A1Q3A842_ZYGRO</name>
<reference evidence="10 11" key="1">
    <citation type="submission" date="2016-08" db="EMBL/GenBank/DDBJ databases">
        <title>Draft genome sequence of allopolyploid Zygosaccharomyces rouxii.</title>
        <authorList>
            <person name="Watanabe J."/>
            <person name="Uehara K."/>
            <person name="Mogi Y."/>
            <person name="Tsukioka Y."/>
        </authorList>
    </citation>
    <scope>NUCLEOTIDE SEQUENCE [LARGE SCALE GENOMIC DNA]</scope>
    <source>
        <strain evidence="10 11">NBRC 110957</strain>
    </source>
</reference>
<dbReference type="GO" id="GO:0005851">
    <property type="term" value="C:eukaryotic translation initiation factor 2B complex"/>
    <property type="evidence" value="ECO:0007669"/>
    <property type="project" value="TreeGrafter"/>
</dbReference>
<feature type="compositionally biased region" description="Acidic residues" evidence="8">
    <location>
        <begin position="528"/>
        <end position="541"/>
    </location>
</feature>
<evidence type="ECO:0000256" key="5">
    <source>
        <dbReference type="ARBA" id="ARBA00044144"/>
    </source>
</evidence>
<dbReference type="InterPro" id="IPR051956">
    <property type="entry name" value="eIF2B_epsilon"/>
</dbReference>
<feature type="region of interest" description="Disordered" evidence="8">
    <location>
        <begin position="698"/>
        <end position="727"/>
    </location>
</feature>
<feature type="region of interest" description="Disordered" evidence="8">
    <location>
        <begin position="434"/>
        <end position="457"/>
    </location>
</feature>
<proteinExistence type="inferred from homology"/>
<dbReference type="CDD" id="cd04197">
    <property type="entry name" value="eIF-2B_epsilon_N"/>
    <property type="match status" value="1"/>
</dbReference>
<sequence length="727" mass="82607">MAGKKVKAHPKEEMVQDDRLQAIVLTDSFETRFMPLSYDKPRCLLPLANVPLLEYTLEFLAKAPVKEVYLVCSSHASLISDYIEASKWNFPWSPFKVFTIMSPEARSVGDAMRDLDNKGVITGDFVLMSGDAVTNLDFDKFWDFHKKMHAKDKDHIVTTCLSKATQFHRTRAFEPACFILDKSDNRCLYYQEIPLPSSKVKTSVEIDPDLLEGVDEFVLRNDLIDCRIDICSPLVPAIFQENFDYQMLRSDFVKGVLSSDLLRKHVYAYITEEYAARVESWQSYDSISQDFIGRWCYPLVLDSNLMPDQTYSYESSHIYKEQGVVLAQSCKIGKCTAIGSRTKIGESALVENCVIGRNCYIGSGAVIRDSHIWDNTVIGNNSVINHSIIASDTKLGTHVVLNDGCIIGFNVVIEDGKELPRGVRINGTPVKDWEDNGFGLSEDEEQEQETPDNKSPEIAFELCGSKGRGYLYEDPLSEDENDSPIGEEMISGLSHRLDEVYLSDNSISSVTKSKKKRTMSTNSVYTDREEDPSEDEDEEDFGVEGVATVKRAIENNHDLDTALLELNTLRMSLNVSYHDVRTVTVIALLDRVYHFIATQTLGPKDATNKVFARWGPMFRREAFDPDEYIDLMNILMEQVVEQNLEKRDLILFSAFNTLYDSDILEEEIIYTWWAHVSKDPKFDDVKKVVAKWVEWLQEADEESSGEEEEEEESEEEADNEADADDGK</sequence>
<dbReference type="InterPro" id="IPR044123">
    <property type="entry name" value="W2_eIF2B_epsilon"/>
</dbReference>
<dbReference type="FunFam" id="3.90.550.10:FF:000066">
    <property type="entry name" value="Translation initiation factor eIF-2B subunit epsilon"/>
    <property type="match status" value="1"/>
</dbReference>
<keyword evidence="4" id="KW-0648">Protein biosynthesis</keyword>
<evidence type="ECO:0000259" key="9">
    <source>
        <dbReference type="PROSITE" id="PS51363"/>
    </source>
</evidence>
<dbReference type="InterPro" id="IPR029044">
    <property type="entry name" value="Nucleotide-diphossugar_trans"/>
</dbReference>
<dbReference type="FunFam" id="1.25.40.180:FF:000022">
    <property type="entry name" value="Translation initiation factor eIF-2B epsilon subunit"/>
    <property type="match status" value="1"/>
</dbReference>
<evidence type="ECO:0000256" key="8">
    <source>
        <dbReference type="SAM" id="MobiDB-lite"/>
    </source>
</evidence>
<dbReference type="GO" id="GO:0003743">
    <property type="term" value="F:translation initiation factor activity"/>
    <property type="evidence" value="ECO:0007669"/>
    <property type="project" value="TreeGrafter"/>
</dbReference>
<protein>
    <recommendedName>
        <fullName evidence="5">Translation initiation factor eIF2B subunit epsilon</fullName>
    </recommendedName>
    <alternativeName>
        <fullName evidence="6">eIF2B GDP-GTP exchange factor subunit epsilon</fullName>
    </alternativeName>
</protein>